<sequence length="124" mass="13401">MTRDTHAGLTDAAATPVEVGATYIRWGLGLFVFGLVSGFIPLAHYMHGSFEEVHEAFLKNVTLWWGCAFTLAVYVAQVGSLGMIALGLCYVVLARDGALTSLTSAERMAPAPNSVVEYEFKISR</sequence>
<gene>
    <name evidence="2" type="ORF">BB934_06125</name>
</gene>
<dbReference type="EMBL" id="CP016616">
    <property type="protein sequence ID" value="ANY77865.1"/>
    <property type="molecule type" value="Genomic_DNA"/>
</dbReference>
<protein>
    <submittedName>
        <fullName evidence="2">Uncharacterized protein</fullName>
    </submittedName>
</protein>
<dbReference type="RefSeq" id="WP_099508851.1">
    <property type="nucleotide sequence ID" value="NZ_CP016616.1"/>
</dbReference>
<dbReference type="AlphaFoldDB" id="A0A1B2ED17"/>
<evidence type="ECO:0000256" key="1">
    <source>
        <dbReference type="SAM" id="Phobius"/>
    </source>
</evidence>
<feature type="transmembrane region" description="Helical" evidence="1">
    <location>
        <begin position="63"/>
        <end position="93"/>
    </location>
</feature>
<evidence type="ECO:0000313" key="2">
    <source>
        <dbReference type="EMBL" id="ANY77865.1"/>
    </source>
</evidence>
<proteinExistence type="predicted"/>
<reference evidence="2" key="1">
    <citation type="submission" date="2016-07" db="EMBL/GenBank/DDBJ databases">
        <title>Microvirga ossetica sp. nov. a new species of rhizobia isolated from root nodules of the legume species Vicia alpestris Steven originated from North Ossetia region in the Caucasus.</title>
        <authorList>
            <person name="Safronova V.I."/>
            <person name="Kuznetsova I.G."/>
            <person name="Sazanova A.L."/>
            <person name="Belimov A."/>
            <person name="Andronov E."/>
            <person name="Osledkin Y.S."/>
            <person name="Onishchuk O.P."/>
            <person name="Kurchak O.N."/>
            <person name="Shaposhnikov A.I."/>
            <person name="Willems A."/>
            <person name="Tikhonovich I.A."/>
        </authorList>
    </citation>
    <scope>NUCLEOTIDE SEQUENCE [LARGE SCALE GENOMIC DNA]</scope>
    <source>
        <strain evidence="2">V5/3M</strain>
    </source>
</reference>
<feature type="transmembrane region" description="Helical" evidence="1">
    <location>
        <begin position="23"/>
        <end position="43"/>
    </location>
</feature>
<accession>A0A1B2ED17</accession>
<name>A0A1B2ED17_9HYPH</name>
<keyword evidence="1" id="KW-0472">Membrane</keyword>
<keyword evidence="1" id="KW-0812">Transmembrane</keyword>
<dbReference type="KEGG" id="moc:BB934_06125"/>
<dbReference type="OrthoDB" id="8226491at2"/>
<keyword evidence="1" id="KW-1133">Transmembrane helix</keyword>
<organism evidence="2">
    <name type="scientific">Microvirga ossetica</name>
    <dbReference type="NCBI Taxonomy" id="1882682"/>
    <lineage>
        <taxon>Bacteria</taxon>
        <taxon>Pseudomonadati</taxon>
        <taxon>Pseudomonadota</taxon>
        <taxon>Alphaproteobacteria</taxon>
        <taxon>Hyphomicrobiales</taxon>
        <taxon>Methylobacteriaceae</taxon>
        <taxon>Microvirga</taxon>
    </lineage>
</organism>